<dbReference type="Proteomes" id="UP001419268">
    <property type="component" value="Unassembled WGS sequence"/>
</dbReference>
<reference evidence="2 3" key="1">
    <citation type="submission" date="2024-01" db="EMBL/GenBank/DDBJ databases">
        <title>Genome assemblies of Stephania.</title>
        <authorList>
            <person name="Yang L."/>
        </authorList>
    </citation>
    <scope>NUCLEOTIDE SEQUENCE [LARGE SCALE GENOMIC DNA]</scope>
    <source>
        <strain evidence="2">JXDWG</strain>
        <tissue evidence="2">Leaf</tissue>
    </source>
</reference>
<evidence type="ECO:0000313" key="2">
    <source>
        <dbReference type="EMBL" id="KAK9118389.1"/>
    </source>
</evidence>
<keyword evidence="3" id="KW-1185">Reference proteome</keyword>
<dbReference type="AlphaFoldDB" id="A0AAP0NU77"/>
<dbReference type="EMBL" id="JBBNAG010000007">
    <property type="protein sequence ID" value="KAK9118389.1"/>
    <property type="molecule type" value="Genomic_DNA"/>
</dbReference>
<evidence type="ECO:0000256" key="1">
    <source>
        <dbReference type="SAM" id="MobiDB-lite"/>
    </source>
</evidence>
<proteinExistence type="predicted"/>
<organism evidence="2 3">
    <name type="scientific">Stephania cephalantha</name>
    <dbReference type="NCBI Taxonomy" id="152367"/>
    <lineage>
        <taxon>Eukaryota</taxon>
        <taxon>Viridiplantae</taxon>
        <taxon>Streptophyta</taxon>
        <taxon>Embryophyta</taxon>
        <taxon>Tracheophyta</taxon>
        <taxon>Spermatophyta</taxon>
        <taxon>Magnoliopsida</taxon>
        <taxon>Ranunculales</taxon>
        <taxon>Menispermaceae</taxon>
        <taxon>Menispermoideae</taxon>
        <taxon>Cissampelideae</taxon>
        <taxon>Stephania</taxon>
    </lineage>
</organism>
<protein>
    <submittedName>
        <fullName evidence="2">Uncharacterized protein</fullName>
    </submittedName>
</protein>
<evidence type="ECO:0000313" key="3">
    <source>
        <dbReference type="Proteomes" id="UP001419268"/>
    </source>
</evidence>
<accession>A0AAP0NU77</accession>
<comment type="caution">
    <text evidence="2">The sequence shown here is derived from an EMBL/GenBank/DDBJ whole genome shotgun (WGS) entry which is preliminary data.</text>
</comment>
<name>A0AAP0NU77_9MAGN</name>
<feature type="compositionally biased region" description="Low complexity" evidence="1">
    <location>
        <begin position="7"/>
        <end position="20"/>
    </location>
</feature>
<feature type="region of interest" description="Disordered" evidence="1">
    <location>
        <begin position="1"/>
        <end position="20"/>
    </location>
</feature>
<sequence length="174" mass="19772">MMTTRFAAPTSTSTLTTATPTVQTPSAKIPLRALAAIAVTAPVVKIVDAVPSPTPASSSKSVEVQLVNDFIRLKSAYFDGVKDFQKIEKWILSQEKLHRVLRIEDKLRAEISSYTLGRDADVCWRMTVATHREFETCDAFKQKFYQQYFLPSVMKRLRREFIDLRQGPDELVMQ</sequence>
<gene>
    <name evidence="2" type="ORF">Scep_016482</name>
</gene>